<dbReference type="Proteomes" id="UP000623467">
    <property type="component" value="Unassembled WGS sequence"/>
</dbReference>
<protein>
    <submittedName>
        <fullName evidence="2">F-box domain-containing protein</fullName>
    </submittedName>
</protein>
<dbReference type="Gene3D" id="1.20.1280.50">
    <property type="match status" value="1"/>
</dbReference>
<accession>A0A8H6Y471</accession>
<dbReference type="InterPro" id="IPR001810">
    <property type="entry name" value="F-box_dom"/>
</dbReference>
<evidence type="ECO:0000313" key="2">
    <source>
        <dbReference type="EMBL" id="KAF7351365.1"/>
    </source>
</evidence>
<evidence type="ECO:0000313" key="3">
    <source>
        <dbReference type="Proteomes" id="UP000623467"/>
    </source>
</evidence>
<evidence type="ECO:0000259" key="1">
    <source>
        <dbReference type="PROSITE" id="PS50181"/>
    </source>
</evidence>
<sequence length="247" mass="27670">MQFQELPEDVLRSIFSFCDIYAVVAMSGTNNHFRRLSTDKSVWVVLVNNLRRRGFVDRLSLSDIQSCSQEDLVGLVKGLLSGPASWTTNPESQSLVAAPTRYTIHPSITPTGNSTLLPGGEYILCYSFNTRTLECWSVRCDKLVWAYVKKNLDSSVMGYDAEVIDWGAGAHIIVCERDGSVSPSLDQVEIVKLDFATGTSTPLFVCKCPAGAYFITPKNLWQYRFCWFPSWIQSNFPADKLENTRAP</sequence>
<dbReference type="Pfam" id="PF00646">
    <property type="entry name" value="F-box"/>
    <property type="match status" value="1"/>
</dbReference>
<gene>
    <name evidence="2" type="ORF">MSAN_01568000</name>
</gene>
<comment type="caution">
    <text evidence="2">The sequence shown here is derived from an EMBL/GenBank/DDBJ whole genome shotgun (WGS) entry which is preliminary data.</text>
</comment>
<dbReference type="CDD" id="cd09917">
    <property type="entry name" value="F-box_SF"/>
    <property type="match status" value="1"/>
</dbReference>
<dbReference type="EMBL" id="JACAZH010000013">
    <property type="protein sequence ID" value="KAF7351365.1"/>
    <property type="molecule type" value="Genomic_DNA"/>
</dbReference>
<dbReference type="InterPro" id="IPR036047">
    <property type="entry name" value="F-box-like_dom_sf"/>
</dbReference>
<dbReference type="AlphaFoldDB" id="A0A8H6Y471"/>
<proteinExistence type="predicted"/>
<dbReference type="SUPFAM" id="SSF81383">
    <property type="entry name" value="F-box domain"/>
    <property type="match status" value="1"/>
</dbReference>
<keyword evidence="3" id="KW-1185">Reference proteome</keyword>
<reference evidence="2" key="1">
    <citation type="submission" date="2020-05" db="EMBL/GenBank/DDBJ databases">
        <title>Mycena genomes resolve the evolution of fungal bioluminescence.</title>
        <authorList>
            <person name="Tsai I.J."/>
        </authorList>
    </citation>
    <scope>NUCLEOTIDE SEQUENCE</scope>
    <source>
        <strain evidence="2">160909Yilan</strain>
    </source>
</reference>
<organism evidence="2 3">
    <name type="scientific">Mycena sanguinolenta</name>
    <dbReference type="NCBI Taxonomy" id="230812"/>
    <lineage>
        <taxon>Eukaryota</taxon>
        <taxon>Fungi</taxon>
        <taxon>Dikarya</taxon>
        <taxon>Basidiomycota</taxon>
        <taxon>Agaricomycotina</taxon>
        <taxon>Agaricomycetes</taxon>
        <taxon>Agaricomycetidae</taxon>
        <taxon>Agaricales</taxon>
        <taxon>Marasmiineae</taxon>
        <taxon>Mycenaceae</taxon>
        <taxon>Mycena</taxon>
    </lineage>
</organism>
<dbReference type="OrthoDB" id="3051145at2759"/>
<dbReference type="PROSITE" id="PS50181">
    <property type="entry name" value="FBOX"/>
    <property type="match status" value="1"/>
</dbReference>
<name>A0A8H6Y471_9AGAR</name>
<feature type="domain" description="F-box" evidence="1">
    <location>
        <begin position="1"/>
        <end position="46"/>
    </location>
</feature>